<dbReference type="Proteomes" id="UP000243077">
    <property type="component" value="Chromosome"/>
</dbReference>
<keyword evidence="6 8" id="KW-0472">Membrane</keyword>
<keyword evidence="4" id="KW-0125">Carotenoid biosynthesis</keyword>
<keyword evidence="5 8" id="KW-1133">Transmembrane helix</keyword>
<gene>
    <name evidence="10" type="ORF">C3B54_11885</name>
</gene>
<dbReference type="KEGG" id="psai:C3B54_11885"/>
<feature type="domain" description="Lycopene cyclase" evidence="9">
    <location>
        <begin position="2"/>
        <end position="89"/>
    </location>
</feature>
<dbReference type="OrthoDB" id="3402548at2"/>
<evidence type="ECO:0000256" key="3">
    <source>
        <dbReference type="ARBA" id="ARBA00022692"/>
    </source>
</evidence>
<dbReference type="RefSeq" id="WP_104913413.1">
    <property type="nucleotide sequence ID" value="NZ_CP026923.1"/>
</dbReference>
<dbReference type="EMBL" id="CP026923">
    <property type="protein sequence ID" value="AVG23858.1"/>
    <property type="molecule type" value="Genomic_DNA"/>
</dbReference>
<keyword evidence="7" id="KW-0413">Isomerase</keyword>
<reference evidence="10 11" key="1">
    <citation type="submission" date="2018-02" db="EMBL/GenBank/DDBJ databases">
        <title>Complete genome of the streamlined marine actinobacterium Pontimonas salivibrio CL-TW6 adapted to coastal planktonic lifestype.</title>
        <authorList>
            <person name="Cho B.C."/>
            <person name="Hardies S.C."/>
            <person name="Jang G.I."/>
            <person name="Hwang C.Y."/>
        </authorList>
    </citation>
    <scope>NUCLEOTIDE SEQUENCE [LARGE SCALE GENOMIC DNA]</scope>
    <source>
        <strain evidence="10 11">CL-TW6</strain>
    </source>
</reference>
<accession>A0A2L2BQD1</accession>
<evidence type="ECO:0000313" key="11">
    <source>
        <dbReference type="Proteomes" id="UP000243077"/>
    </source>
</evidence>
<evidence type="ECO:0000256" key="8">
    <source>
        <dbReference type="SAM" id="Phobius"/>
    </source>
</evidence>
<organism evidence="10 11">
    <name type="scientific">Pontimonas salivibrio</name>
    <dbReference type="NCBI Taxonomy" id="1159327"/>
    <lineage>
        <taxon>Bacteria</taxon>
        <taxon>Bacillati</taxon>
        <taxon>Actinomycetota</taxon>
        <taxon>Actinomycetes</taxon>
        <taxon>Micrococcales</taxon>
        <taxon>Microbacteriaceae</taxon>
        <taxon>Pontimonas</taxon>
    </lineage>
</organism>
<comment type="subcellular location">
    <subcellularLocation>
        <location evidence="1">Membrane</location>
        <topology evidence="1">Multi-pass membrane protein</topology>
    </subcellularLocation>
</comment>
<name>A0A2L2BQD1_9MICO</name>
<feature type="transmembrane region" description="Helical" evidence="8">
    <location>
        <begin position="34"/>
        <end position="56"/>
    </location>
</feature>
<feature type="transmembrane region" description="Helical" evidence="8">
    <location>
        <begin position="6"/>
        <end position="22"/>
    </location>
</feature>
<evidence type="ECO:0000313" key="10">
    <source>
        <dbReference type="EMBL" id="AVG23858.1"/>
    </source>
</evidence>
<dbReference type="NCBIfam" id="TIGR03462">
    <property type="entry name" value="CarR_dom_SF"/>
    <property type="match status" value="1"/>
</dbReference>
<proteinExistence type="predicted"/>
<evidence type="ECO:0000256" key="7">
    <source>
        <dbReference type="ARBA" id="ARBA00023235"/>
    </source>
</evidence>
<dbReference type="GO" id="GO:0016020">
    <property type="term" value="C:membrane"/>
    <property type="evidence" value="ECO:0007669"/>
    <property type="project" value="UniProtKB-SubCell"/>
</dbReference>
<feature type="transmembrane region" description="Helical" evidence="8">
    <location>
        <begin position="76"/>
        <end position="94"/>
    </location>
</feature>
<evidence type="ECO:0000256" key="6">
    <source>
        <dbReference type="ARBA" id="ARBA00023136"/>
    </source>
</evidence>
<keyword evidence="3 8" id="KW-0812">Transmembrane</keyword>
<dbReference type="Pfam" id="PF18916">
    <property type="entry name" value="Lycopene_cyc"/>
    <property type="match status" value="1"/>
</dbReference>
<dbReference type="GO" id="GO:0016117">
    <property type="term" value="P:carotenoid biosynthetic process"/>
    <property type="evidence" value="ECO:0007669"/>
    <property type="project" value="UniProtKB-KW"/>
</dbReference>
<comment type="pathway">
    <text evidence="2">Carotenoid biosynthesis.</text>
</comment>
<dbReference type="AlphaFoldDB" id="A0A2L2BQD1"/>
<evidence type="ECO:0000256" key="2">
    <source>
        <dbReference type="ARBA" id="ARBA00004829"/>
    </source>
</evidence>
<evidence type="ECO:0000256" key="1">
    <source>
        <dbReference type="ARBA" id="ARBA00004141"/>
    </source>
</evidence>
<evidence type="ECO:0000256" key="5">
    <source>
        <dbReference type="ARBA" id="ARBA00022989"/>
    </source>
</evidence>
<dbReference type="GO" id="GO:0045436">
    <property type="term" value="F:lycopene beta cyclase activity"/>
    <property type="evidence" value="ECO:0007669"/>
    <property type="project" value="UniProtKB-ARBA"/>
</dbReference>
<protein>
    <submittedName>
        <fullName evidence="10">C50 carotenoid beta cyclase subunit</fullName>
    </submittedName>
</protein>
<keyword evidence="11" id="KW-1185">Reference proteome</keyword>
<evidence type="ECO:0000256" key="4">
    <source>
        <dbReference type="ARBA" id="ARBA00022746"/>
    </source>
</evidence>
<dbReference type="InterPro" id="IPR017825">
    <property type="entry name" value="Lycopene_cyclase_dom"/>
</dbReference>
<sequence>MTYTMLAATGVAVAVILDLFILRTKLLTQGRFWFAWVILVFFQVLTNGWLTGRGIVQYDPEMILGVRIAFAPVEDLAFGFALIVVTLAVWLTMSPEREEVPKPR</sequence>
<dbReference type="GO" id="GO:0016872">
    <property type="term" value="F:intramolecular lyase activity"/>
    <property type="evidence" value="ECO:0007669"/>
    <property type="project" value="InterPro"/>
</dbReference>
<evidence type="ECO:0000259" key="9">
    <source>
        <dbReference type="Pfam" id="PF18916"/>
    </source>
</evidence>